<dbReference type="InterPro" id="IPR003953">
    <property type="entry name" value="FAD-dep_OxRdtase_2_FAD-bd"/>
</dbReference>
<accession>A0AAD7J720</accession>
<dbReference type="InterPro" id="IPR036188">
    <property type="entry name" value="FAD/NAD-bd_sf"/>
</dbReference>
<dbReference type="GO" id="GO:0016491">
    <property type="term" value="F:oxidoreductase activity"/>
    <property type="evidence" value="ECO:0007669"/>
    <property type="project" value="UniProtKB-KW"/>
</dbReference>
<evidence type="ECO:0000256" key="2">
    <source>
        <dbReference type="ARBA" id="ARBA00022630"/>
    </source>
</evidence>
<evidence type="ECO:0000313" key="6">
    <source>
        <dbReference type="EMBL" id="KAJ7758542.1"/>
    </source>
</evidence>
<keyword evidence="7" id="KW-1185">Reference proteome</keyword>
<name>A0AAD7J720_9AGAR</name>
<gene>
    <name evidence="6" type="ORF">DFH07DRAFT_452264</name>
</gene>
<dbReference type="NCBIfam" id="NF006130">
    <property type="entry name" value="PRK08274.1"/>
    <property type="match status" value="1"/>
</dbReference>
<evidence type="ECO:0000259" key="5">
    <source>
        <dbReference type="Pfam" id="PF00890"/>
    </source>
</evidence>
<feature type="domain" description="FAD-dependent oxidoreductase 2 FAD-binding" evidence="5">
    <location>
        <begin position="83"/>
        <end position="489"/>
    </location>
</feature>
<dbReference type="EMBL" id="JARJLG010000055">
    <property type="protein sequence ID" value="KAJ7758542.1"/>
    <property type="molecule type" value="Genomic_DNA"/>
</dbReference>
<dbReference type="SUPFAM" id="SSF56425">
    <property type="entry name" value="Succinate dehydrogenase/fumarate reductase flavoprotein, catalytic domain"/>
    <property type="match status" value="1"/>
</dbReference>
<dbReference type="Gene3D" id="3.90.700.10">
    <property type="entry name" value="Succinate dehydrogenase/fumarate reductase flavoprotein, catalytic domain"/>
    <property type="match status" value="1"/>
</dbReference>
<keyword evidence="3" id="KW-0274">FAD</keyword>
<protein>
    <recommendedName>
        <fullName evidence="5">FAD-dependent oxidoreductase 2 FAD-binding domain-containing protein</fullName>
    </recommendedName>
</protein>
<evidence type="ECO:0000313" key="7">
    <source>
        <dbReference type="Proteomes" id="UP001215280"/>
    </source>
</evidence>
<proteinExistence type="predicted"/>
<dbReference type="Proteomes" id="UP001215280">
    <property type="component" value="Unassembled WGS sequence"/>
</dbReference>
<evidence type="ECO:0000256" key="4">
    <source>
        <dbReference type="ARBA" id="ARBA00023002"/>
    </source>
</evidence>
<dbReference type="PANTHER" id="PTHR43400">
    <property type="entry name" value="FUMARATE REDUCTASE"/>
    <property type="match status" value="1"/>
</dbReference>
<organism evidence="6 7">
    <name type="scientific">Mycena maculata</name>
    <dbReference type="NCBI Taxonomy" id="230809"/>
    <lineage>
        <taxon>Eukaryota</taxon>
        <taxon>Fungi</taxon>
        <taxon>Dikarya</taxon>
        <taxon>Basidiomycota</taxon>
        <taxon>Agaricomycotina</taxon>
        <taxon>Agaricomycetes</taxon>
        <taxon>Agaricomycetidae</taxon>
        <taxon>Agaricales</taxon>
        <taxon>Marasmiineae</taxon>
        <taxon>Mycenaceae</taxon>
        <taxon>Mycena</taxon>
    </lineage>
</organism>
<comment type="cofactor">
    <cofactor evidence="1">
        <name>FAD</name>
        <dbReference type="ChEBI" id="CHEBI:57692"/>
    </cofactor>
</comment>
<evidence type="ECO:0000256" key="1">
    <source>
        <dbReference type="ARBA" id="ARBA00001974"/>
    </source>
</evidence>
<dbReference type="PANTHER" id="PTHR43400:SF7">
    <property type="entry name" value="FAD-DEPENDENT OXIDOREDUCTASE 2 FAD BINDING DOMAIN-CONTAINING PROTEIN"/>
    <property type="match status" value="1"/>
</dbReference>
<dbReference type="AlphaFoldDB" id="A0AAD7J720"/>
<dbReference type="Gene3D" id="3.50.50.60">
    <property type="entry name" value="FAD/NAD(P)-binding domain"/>
    <property type="match status" value="1"/>
</dbReference>
<dbReference type="InterPro" id="IPR027477">
    <property type="entry name" value="Succ_DH/fumarate_Rdtase_cat_sf"/>
</dbReference>
<feature type="domain" description="FAD-dependent oxidoreductase 2 FAD-binding" evidence="5">
    <location>
        <begin position="5"/>
        <end position="37"/>
    </location>
</feature>
<keyword evidence="2" id="KW-0285">Flavoprotein</keyword>
<reference evidence="6" key="1">
    <citation type="submission" date="2023-03" db="EMBL/GenBank/DDBJ databases">
        <title>Massive genome expansion in bonnet fungi (Mycena s.s.) driven by repeated elements and novel gene families across ecological guilds.</title>
        <authorList>
            <consortium name="Lawrence Berkeley National Laboratory"/>
            <person name="Harder C.B."/>
            <person name="Miyauchi S."/>
            <person name="Viragh M."/>
            <person name="Kuo A."/>
            <person name="Thoen E."/>
            <person name="Andreopoulos B."/>
            <person name="Lu D."/>
            <person name="Skrede I."/>
            <person name="Drula E."/>
            <person name="Henrissat B."/>
            <person name="Morin E."/>
            <person name="Kohler A."/>
            <person name="Barry K."/>
            <person name="LaButti K."/>
            <person name="Morin E."/>
            <person name="Salamov A."/>
            <person name="Lipzen A."/>
            <person name="Mereny Z."/>
            <person name="Hegedus B."/>
            <person name="Baldrian P."/>
            <person name="Stursova M."/>
            <person name="Weitz H."/>
            <person name="Taylor A."/>
            <person name="Grigoriev I.V."/>
            <person name="Nagy L.G."/>
            <person name="Martin F."/>
            <person name="Kauserud H."/>
        </authorList>
    </citation>
    <scope>NUCLEOTIDE SEQUENCE</scope>
    <source>
        <strain evidence="6">CBHHK188m</strain>
    </source>
</reference>
<dbReference type="Pfam" id="PF00890">
    <property type="entry name" value="FAD_binding_2"/>
    <property type="match status" value="2"/>
</dbReference>
<comment type="caution">
    <text evidence="6">The sequence shown here is derived from an EMBL/GenBank/DDBJ whole genome shotgun (WGS) entry which is preliminary data.</text>
</comment>
<keyword evidence="4" id="KW-0560">Oxidoreductase</keyword>
<sequence>MSSFDCIVIGSGNAGCCAALSSAEAGCDKVLIVDVCPDVWAGGNGYFTAGAFRTVHEGLHDLLPIVNNASKEKADSIDMDGYSGEDFLGDIMRLGNGKPDPVLAAAVVDASRDTISWLAHSVGLPFMFSFHRQAYSVGGRQKFWGGLVLCTEDGGKGLIAAHQRALAKAKVAVWFNCPAVQITMENGTVSGVVVEKEGQKLHLRAPAVVLAAGGFESNPVLRAQQLGLGWERAILRGTPYNQGDGFALAAAVGARQAGDWAGCHSTCWDADAPTDAGRRDLTNQFTKSGYPLGIMVNSAGKRFVDEGEDFRNYTYAKFGKAILLQPGGYAFQVWDSKVIGSLRKEEYGNGIVKKFLADRLEDLAEQLTEVGLEGKAEFVQTTKQFNEATRKFQAENPDATWNPAVKDGMSTQSSEYQLPLPKSNWALTIDEPPFMAVKVACGVTFTFGGLAVDPDTAGVISEKTSKVIPGLFCTGEMVGLFHENYPGGSGLMAGAVFGRKAGQAAAKLRA</sequence>
<evidence type="ECO:0000256" key="3">
    <source>
        <dbReference type="ARBA" id="ARBA00022827"/>
    </source>
</evidence>
<dbReference type="SUPFAM" id="SSF51905">
    <property type="entry name" value="FAD/NAD(P)-binding domain"/>
    <property type="match status" value="1"/>
</dbReference>
<dbReference type="InterPro" id="IPR050315">
    <property type="entry name" value="FAD-oxidoreductase_2"/>
</dbReference>